<evidence type="ECO:0000256" key="5">
    <source>
        <dbReference type="SAM" id="Phobius"/>
    </source>
</evidence>
<feature type="transmembrane region" description="Helical" evidence="5">
    <location>
        <begin position="363"/>
        <end position="380"/>
    </location>
</feature>
<dbReference type="InterPro" id="IPR004842">
    <property type="entry name" value="SLC12A_fam"/>
</dbReference>
<dbReference type="Pfam" id="PF00324">
    <property type="entry name" value="AA_permease"/>
    <property type="match status" value="1"/>
</dbReference>
<dbReference type="GO" id="GO:0055075">
    <property type="term" value="P:potassium ion homeostasis"/>
    <property type="evidence" value="ECO:0007669"/>
    <property type="project" value="TreeGrafter"/>
</dbReference>
<comment type="subcellular location">
    <subcellularLocation>
        <location evidence="1">Membrane</location>
        <topology evidence="1">Multi-pass membrane protein</topology>
    </subcellularLocation>
</comment>
<dbReference type="AlphaFoldDB" id="A0A075AQU2"/>
<organism evidence="8 9">
    <name type="scientific">Rozella allomycis (strain CSF55)</name>
    <dbReference type="NCBI Taxonomy" id="988480"/>
    <lineage>
        <taxon>Eukaryota</taxon>
        <taxon>Fungi</taxon>
        <taxon>Fungi incertae sedis</taxon>
        <taxon>Cryptomycota</taxon>
        <taxon>Cryptomycota incertae sedis</taxon>
        <taxon>Rozella</taxon>
    </lineage>
</organism>
<dbReference type="PANTHER" id="PTHR11827:SF103">
    <property type="entry name" value="SODIUM CHLORIDE COTRANSPORTER 69, ISOFORM E"/>
    <property type="match status" value="1"/>
</dbReference>
<sequence length="755" mass="84097">MPNGIRNDATIESHDADVHLKSVNVSSVELHPFEETYLIDAQELQAFRPTINDLLYGNKKVIKKTKDETRVNSIRSPKYGTFDGVFLRCIISIWGAILFLRMGWLSGVAGIGLGSIIVLISTLISIITSLSMSAISTNGLMKGGGAYFVVSRSLGPKFGAVIGILFSLAAAVSVTLHTLGFVETLMSILPGKYVTGTIYWDQILYSLITITLLIIIAANGVEWVIKLNYILFLAMFVPLLFVIIGSFFITEPGTVTSYTAKTFSENWTPSFPIEHLPKGLGEQMFGMALVSPGFFTAFAVFFPAVTGIFAGLNISGDLKDSQKSVPIGALVDAPRIFQAVCLDNLFPSLRILGKGFGKSNEPIYSYALCWLVSSICLFLGDLNPVSALATQFYLVPYVVINYACYKLSTSHSSGWRPSFKYYHPLVSLTGSIICVICMILIDWFTFALSIIIGIIVYSIIEKLNPHVAWGSIGETMIYNDAWKDLLRLGHKAHHVKNFKPQFLVLCRDIEKSHDIIKFAHELNYKACGAVIIGNVLIGNFNDKKKEICDLSKQCYYFHDGVECIISRVVSPTLREGAQVMFQVSGLGAIRPNILFLKFLSGGEATPYELKAEYVNLIRDSFELSFGVLVTRNLTKYNAIQGKKIIDVYWIYDDGGLTPLLAYSLHCSVKNSMIRVFTLVDNDNDLDDKKRRMVHLMEMLRIPSEVIACKLPGPPIDESSDNFVEQKSVYINEVVEVMKEVILNTYWIFRTLKIRH</sequence>
<dbReference type="GO" id="GO:1990573">
    <property type="term" value="P:potassium ion import across plasma membrane"/>
    <property type="evidence" value="ECO:0007669"/>
    <property type="project" value="TreeGrafter"/>
</dbReference>
<name>A0A075AQU2_ROZAC</name>
<evidence type="ECO:0000256" key="3">
    <source>
        <dbReference type="ARBA" id="ARBA00022989"/>
    </source>
</evidence>
<feature type="transmembrane region" description="Helical" evidence="5">
    <location>
        <begin position="425"/>
        <end position="457"/>
    </location>
</feature>
<keyword evidence="3 5" id="KW-1133">Transmembrane helix</keyword>
<dbReference type="GO" id="GO:0055064">
    <property type="term" value="P:chloride ion homeostasis"/>
    <property type="evidence" value="ECO:0007669"/>
    <property type="project" value="TreeGrafter"/>
</dbReference>
<feature type="transmembrane region" description="Helical" evidence="5">
    <location>
        <begin position="294"/>
        <end position="314"/>
    </location>
</feature>
<reference evidence="8 9" key="1">
    <citation type="journal article" date="2013" name="Curr. Biol.">
        <title>Shared signatures of parasitism and phylogenomics unite Cryptomycota and microsporidia.</title>
        <authorList>
            <person name="James T.Y."/>
            <person name="Pelin A."/>
            <person name="Bonen L."/>
            <person name="Ahrendt S."/>
            <person name="Sain D."/>
            <person name="Corradi N."/>
            <person name="Stajich J.E."/>
        </authorList>
    </citation>
    <scope>NUCLEOTIDE SEQUENCE [LARGE SCALE GENOMIC DNA]</scope>
    <source>
        <strain evidence="8 9">CSF55</strain>
    </source>
</reference>
<keyword evidence="9" id="KW-1185">Reference proteome</keyword>
<dbReference type="GO" id="GO:0016020">
    <property type="term" value="C:membrane"/>
    <property type="evidence" value="ECO:0007669"/>
    <property type="project" value="UniProtKB-SubCell"/>
</dbReference>
<dbReference type="GO" id="GO:0055078">
    <property type="term" value="P:sodium ion homeostasis"/>
    <property type="evidence" value="ECO:0007669"/>
    <property type="project" value="TreeGrafter"/>
</dbReference>
<evidence type="ECO:0000256" key="2">
    <source>
        <dbReference type="ARBA" id="ARBA00022692"/>
    </source>
</evidence>
<feature type="domain" description="Amino acid permease/ SLC12A" evidence="6">
    <location>
        <begin position="84"/>
        <end position="329"/>
    </location>
</feature>
<feature type="transmembrane region" description="Helical" evidence="5">
    <location>
        <begin position="386"/>
        <end position="404"/>
    </location>
</feature>
<dbReference type="OMA" id="KNWRPHI"/>
<dbReference type="Pfam" id="PF03522">
    <property type="entry name" value="SLC12"/>
    <property type="match status" value="1"/>
</dbReference>
<dbReference type="PANTHER" id="PTHR11827">
    <property type="entry name" value="SOLUTE CARRIER FAMILY 12, CATION COTRANSPORTERS"/>
    <property type="match status" value="1"/>
</dbReference>
<feature type="transmembrane region" description="Helical" evidence="5">
    <location>
        <begin position="228"/>
        <end position="249"/>
    </location>
</feature>
<keyword evidence="2 5" id="KW-0812">Transmembrane</keyword>
<dbReference type="STRING" id="988480.A0A075AQU2"/>
<dbReference type="InterPro" id="IPR018491">
    <property type="entry name" value="SLC12_C"/>
</dbReference>
<dbReference type="OrthoDB" id="2020542at2759"/>
<evidence type="ECO:0000259" key="6">
    <source>
        <dbReference type="Pfam" id="PF00324"/>
    </source>
</evidence>
<keyword evidence="4 5" id="KW-0472">Membrane</keyword>
<dbReference type="EMBL" id="KE561130">
    <property type="protein sequence ID" value="EPZ32631.1"/>
    <property type="molecule type" value="Genomic_DNA"/>
</dbReference>
<feature type="domain" description="SLC12A transporter C-terminal" evidence="7">
    <location>
        <begin position="630"/>
        <end position="704"/>
    </location>
</feature>
<dbReference type="GO" id="GO:0008511">
    <property type="term" value="F:sodium:potassium:chloride symporter activity"/>
    <property type="evidence" value="ECO:0007669"/>
    <property type="project" value="TreeGrafter"/>
</dbReference>
<accession>A0A075AQU2</accession>
<feature type="transmembrane region" description="Helical" evidence="5">
    <location>
        <begin position="202"/>
        <end position="221"/>
    </location>
</feature>
<dbReference type="InterPro" id="IPR004841">
    <property type="entry name" value="AA-permease/SLC12A_dom"/>
</dbReference>
<protein>
    <submittedName>
        <fullName evidence="8">Amino acid permease domain-containing protein</fullName>
    </submittedName>
</protein>
<dbReference type="GO" id="GO:0006884">
    <property type="term" value="P:cell volume homeostasis"/>
    <property type="evidence" value="ECO:0007669"/>
    <property type="project" value="TreeGrafter"/>
</dbReference>
<gene>
    <name evidence="8" type="ORF">O9G_002717</name>
</gene>
<evidence type="ECO:0000259" key="7">
    <source>
        <dbReference type="Pfam" id="PF03522"/>
    </source>
</evidence>
<feature type="transmembrane region" description="Helical" evidence="5">
    <location>
        <begin position="111"/>
        <end position="137"/>
    </location>
</feature>
<evidence type="ECO:0000256" key="1">
    <source>
        <dbReference type="ARBA" id="ARBA00004141"/>
    </source>
</evidence>
<feature type="transmembrane region" description="Helical" evidence="5">
    <location>
        <begin position="85"/>
        <end position="105"/>
    </location>
</feature>
<dbReference type="Proteomes" id="UP000030755">
    <property type="component" value="Unassembled WGS sequence"/>
</dbReference>
<feature type="transmembrane region" description="Helical" evidence="5">
    <location>
        <begin position="158"/>
        <end position="182"/>
    </location>
</feature>
<dbReference type="HOGENOM" id="CLU_001883_0_0_1"/>
<evidence type="ECO:0000313" key="9">
    <source>
        <dbReference type="Proteomes" id="UP000030755"/>
    </source>
</evidence>
<dbReference type="Gene3D" id="1.20.1740.10">
    <property type="entry name" value="Amino acid/polyamine transporter I"/>
    <property type="match status" value="2"/>
</dbReference>
<evidence type="ECO:0000256" key="4">
    <source>
        <dbReference type="ARBA" id="ARBA00023136"/>
    </source>
</evidence>
<evidence type="ECO:0000313" key="8">
    <source>
        <dbReference type="EMBL" id="EPZ32631.1"/>
    </source>
</evidence>
<proteinExistence type="predicted"/>